<evidence type="ECO:0000313" key="2">
    <source>
        <dbReference type="Proteomes" id="UP000002695"/>
    </source>
</evidence>
<dbReference type="AlphaFoldDB" id="A0A0F6B2H6"/>
<dbReference type="HOGENOM" id="CLU_211067_0_0_6"/>
<accession>A0A0F6B2H6</accession>
<dbReference type="Proteomes" id="UP000002695">
    <property type="component" value="Chromosome"/>
</dbReference>
<dbReference type="PATRIC" id="fig|588858.6.peg.2114"/>
<dbReference type="KEGG" id="seo:STM14_2252"/>
<organism evidence="1 2">
    <name type="scientific">Salmonella typhimurium (strain 14028s / SGSC 2262)</name>
    <dbReference type="NCBI Taxonomy" id="588858"/>
    <lineage>
        <taxon>Bacteria</taxon>
        <taxon>Pseudomonadati</taxon>
        <taxon>Pseudomonadota</taxon>
        <taxon>Gammaproteobacteria</taxon>
        <taxon>Enterobacterales</taxon>
        <taxon>Enterobacteriaceae</taxon>
        <taxon>Salmonella</taxon>
    </lineage>
</organism>
<sequence>MKHDAIFNQKHMFRSKRTLPRNLQPYTGQASTEELHTDLNNMRYTELYSIQQMVLQL</sequence>
<name>A0A0F6B2H6_SALT1</name>
<proteinExistence type="predicted"/>
<keyword evidence="2" id="KW-1185">Reference proteome</keyword>
<gene>
    <name evidence="1" type="ordered locus">STM14_2252</name>
</gene>
<dbReference type="EMBL" id="CP001363">
    <property type="protein sequence ID" value="ACY88715.1"/>
    <property type="molecule type" value="Genomic_DNA"/>
</dbReference>
<protein>
    <submittedName>
        <fullName evidence="1">Cytoplasmic protein</fullName>
    </submittedName>
</protein>
<evidence type="ECO:0000313" key="1">
    <source>
        <dbReference type="EMBL" id="ACY88715.1"/>
    </source>
</evidence>
<reference evidence="1 2" key="1">
    <citation type="journal article" date="2010" name="J. Bacteriol.">
        <title>Short-term signatures of evolutionary change in the Salmonella enterica serovar typhimurium 14028 genome.</title>
        <authorList>
            <person name="Jarvik T."/>
            <person name="Smillie C."/>
            <person name="Groisman E.A."/>
            <person name="Ochman H."/>
        </authorList>
    </citation>
    <scope>NUCLEOTIDE SEQUENCE [LARGE SCALE GENOMIC DNA]</scope>
    <source>
        <strain evidence="2">14028s / SGSC 2262</strain>
    </source>
</reference>